<sequence length="55" mass="6874">MSYADSLEEIFKEIKYFYLLSRCFLRFVRISEIHVPERKKSWLEIMRDDEEKLLE</sequence>
<evidence type="ECO:0000313" key="2">
    <source>
        <dbReference type="Proteomes" id="UP000053477"/>
    </source>
</evidence>
<reference evidence="1 2" key="1">
    <citation type="submission" date="2015-04" db="EMBL/GenBank/DDBJ databases">
        <title>Complete genome sequence of Schizopora paradoxa KUC8140, a cosmopolitan wood degrader in East Asia.</title>
        <authorList>
            <consortium name="DOE Joint Genome Institute"/>
            <person name="Min B."/>
            <person name="Park H."/>
            <person name="Jang Y."/>
            <person name="Kim J.-J."/>
            <person name="Kim K.H."/>
            <person name="Pangilinan J."/>
            <person name="Lipzen A."/>
            <person name="Riley R."/>
            <person name="Grigoriev I.V."/>
            <person name="Spatafora J.W."/>
            <person name="Choi I.-G."/>
        </authorList>
    </citation>
    <scope>NUCLEOTIDE SEQUENCE [LARGE SCALE GENOMIC DNA]</scope>
    <source>
        <strain evidence="1 2">KUC8140</strain>
    </source>
</reference>
<proteinExistence type="predicted"/>
<gene>
    <name evidence="1" type="ORF">SCHPADRAFT_676940</name>
</gene>
<accession>A0A0H2R649</accession>
<protein>
    <submittedName>
        <fullName evidence="1">Uncharacterized protein</fullName>
    </submittedName>
</protein>
<organism evidence="1 2">
    <name type="scientific">Schizopora paradoxa</name>
    <dbReference type="NCBI Taxonomy" id="27342"/>
    <lineage>
        <taxon>Eukaryota</taxon>
        <taxon>Fungi</taxon>
        <taxon>Dikarya</taxon>
        <taxon>Basidiomycota</taxon>
        <taxon>Agaricomycotina</taxon>
        <taxon>Agaricomycetes</taxon>
        <taxon>Hymenochaetales</taxon>
        <taxon>Schizoporaceae</taxon>
        <taxon>Schizopora</taxon>
    </lineage>
</organism>
<dbReference type="AlphaFoldDB" id="A0A0H2R649"/>
<evidence type="ECO:0000313" key="1">
    <source>
        <dbReference type="EMBL" id="KLO06822.1"/>
    </source>
</evidence>
<dbReference type="Proteomes" id="UP000053477">
    <property type="component" value="Unassembled WGS sequence"/>
</dbReference>
<dbReference type="EMBL" id="KQ086179">
    <property type="protein sequence ID" value="KLO06822.1"/>
    <property type="molecule type" value="Genomic_DNA"/>
</dbReference>
<keyword evidence="2" id="KW-1185">Reference proteome</keyword>
<dbReference type="InParanoid" id="A0A0H2R649"/>
<name>A0A0H2R649_9AGAM</name>